<dbReference type="Pfam" id="PF13473">
    <property type="entry name" value="Cupredoxin_1"/>
    <property type="match status" value="1"/>
</dbReference>
<evidence type="ECO:0000259" key="3">
    <source>
        <dbReference type="Pfam" id="PF13473"/>
    </source>
</evidence>
<dbReference type="InterPro" id="IPR028096">
    <property type="entry name" value="EfeO_Cupredoxin"/>
</dbReference>
<reference evidence="4" key="1">
    <citation type="journal article" date="2015" name="Nature">
        <title>Complex archaea that bridge the gap between prokaryotes and eukaryotes.</title>
        <authorList>
            <person name="Spang A."/>
            <person name="Saw J.H."/>
            <person name="Jorgensen S.L."/>
            <person name="Zaremba-Niedzwiedzka K."/>
            <person name="Martijn J."/>
            <person name="Lind A.E."/>
            <person name="van Eijk R."/>
            <person name="Schleper C."/>
            <person name="Guy L."/>
            <person name="Ettema T.J."/>
        </authorList>
    </citation>
    <scope>NUCLEOTIDE SEQUENCE</scope>
</reference>
<dbReference type="AlphaFoldDB" id="A0A0F9WHY2"/>
<dbReference type="EMBL" id="LAZR01000157">
    <property type="protein sequence ID" value="KKN85556.1"/>
    <property type="molecule type" value="Genomic_DNA"/>
</dbReference>
<dbReference type="GO" id="GO:0046872">
    <property type="term" value="F:metal ion binding"/>
    <property type="evidence" value="ECO:0007669"/>
    <property type="project" value="UniProtKB-KW"/>
</dbReference>
<sequence>MKGIAFLLPVAALLLSSAAQAAGDLSRADPTEIVIEMGTSGDKMYFKPNHIELETGKAYKIVLKNVDDVKHEFEGHDFIGKIFTRKVEITDPAGELVAEIKGPVTEIEVGPKREVEWFIVPVQTGEDIPVDCALPGHKEAGMFGTITIK</sequence>
<dbReference type="InterPro" id="IPR050845">
    <property type="entry name" value="Cu-binding_ET"/>
</dbReference>
<evidence type="ECO:0000313" key="4">
    <source>
        <dbReference type="EMBL" id="KKN85556.1"/>
    </source>
</evidence>
<name>A0A0F9WHY2_9ZZZZ</name>
<gene>
    <name evidence="4" type="ORF">LCGC14_0276840</name>
</gene>
<keyword evidence="1" id="KW-0479">Metal-binding</keyword>
<feature type="domain" description="EfeO-type cupredoxin-like" evidence="3">
    <location>
        <begin position="10"/>
        <end position="77"/>
    </location>
</feature>
<organism evidence="4">
    <name type="scientific">marine sediment metagenome</name>
    <dbReference type="NCBI Taxonomy" id="412755"/>
    <lineage>
        <taxon>unclassified sequences</taxon>
        <taxon>metagenomes</taxon>
        <taxon>ecological metagenomes</taxon>
    </lineage>
</organism>
<dbReference type="InterPro" id="IPR008972">
    <property type="entry name" value="Cupredoxin"/>
</dbReference>
<accession>A0A0F9WHY2</accession>
<proteinExistence type="predicted"/>
<dbReference type="PANTHER" id="PTHR38439">
    <property type="entry name" value="AURACYANIN-B"/>
    <property type="match status" value="1"/>
</dbReference>
<keyword evidence="2" id="KW-0186">Copper</keyword>
<evidence type="ECO:0000256" key="1">
    <source>
        <dbReference type="ARBA" id="ARBA00022723"/>
    </source>
</evidence>
<protein>
    <recommendedName>
        <fullName evidence="3">EfeO-type cupredoxin-like domain-containing protein</fullName>
    </recommendedName>
</protein>
<comment type="caution">
    <text evidence="4">The sequence shown here is derived from an EMBL/GenBank/DDBJ whole genome shotgun (WGS) entry which is preliminary data.</text>
</comment>
<dbReference type="SUPFAM" id="SSF49503">
    <property type="entry name" value="Cupredoxins"/>
    <property type="match status" value="1"/>
</dbReference>
<dbReference type="Gene3D" id="2.60.40.420">
    <property type="entry name" value="Cupredoxins - blue copper proteins"/>
    <property type="match status" value="1"/>
</dbReference>
<dbReference type="PANTHER" id="PTHR38439:SF3">
    <property type="entry name" value="COPPER-RESISTANT CUPROPROTEIN COPI"/>
    <property type="match status" value="1"/>
</dbReference>
<evidence type="ECO:0000256" key="2">
    <source>
        <dbReference type="ARBA" id="ARBA00023008"/>
    </source>
</evidence>